<dbReference type="InterPro" id="IPR052711">
    <property type="entry name" value="Zinc_ADH-like"/>
</dbReference>
<organism evidence="2 3">
    <name type="scientific">Paraliobacillus ryukyuensis</name>
    <dbReference type="NCBI Taxonomy" id="200904"/>
    <lineage>
        <taxon>Bacteria</taxon>
        <taxon>Bacillati</taxon>
        <taxon>Bacillota</taxon>
        <taxon>Bacilli</taxon>
        <taxon>Bacillales</taxon>
        <taxon>Bacillaceae</taxon>
        <taxon>Paraliobacillus</taxon>
    </lineage>
</organism>
<dbReference type="Pfam" id="PF08240">
    <property type="entry name" value="ADH_N"/>
    <property type="match status" value="1"/>
</dbReference>
<dbReference type="AlphaFoldDB" id="A0A366DWS4"/>
<dbReference type="InterPro" id="IPR013154">
    <property type="entry name" value="ADH-like_N"/>
</dbReference>
<name>A0A366DWS4_9BACI</name>
<dbReference type="PANTHER" id="PTHR45033:SF3">
    <property type="entry name" value="DEHYDROGENASE, PUTATIVE (AFU_ORTHOLOGUE AFUA_2G13270)-RELATED"/>
    <property type="match status" value="1"/>
</dbReference>
<dbReference type="STRING" id="200904.GCA_900168775_01402"/>
<dbReference type="InterPro" id="IPR013149">
    <property type="entry name" value="ADH-like_C"/>
</dbReference>
<dbReference type="InterPro" id="IPR020843">
    <property type="entry name" value="ER"/>
</dbReference>
<dbReference type="OrthoDB" id="9787435at2"/>
<dbReference type="InterPro" id="IPR036291">
    <property type="entry name" value="NAD(P)-bd_dom_sf"/>
</dbReference>
<keyword evidence="3" id="KW-1185">Reference proteome</keyword>
<evidence type="ECO:0000313" key="2">
    <source>
        <dbReference type="EMBL" id="RBO94533.1"/>
    </source>
</evidence>
<dbReference type="RefSeq" id="WP_113869851.1">
    <property type="nucleotide sequence ID" value="NZ_BAABQN010000009.1"/>
</dbReference>
<protein>
    <submittedName>
        <fullName evidence="2">Zinc-binding alcohol dehydrogenase/oxidoreductase</fullName>
    </submittedName>
</protein>
<dbReference type="SUPFAM" id="SSF51735">
    <property type="entry name" value="NAD(P)-binding Rossmann-fold domains"/>
    <property type="match status" value="1"/>
</dbReference>
<accession>A0A366DWS4</accession>
<evidence type="ECO:0000259" key="1">
    <source>
        <dbReference type="SMART" id="SM00829"/>
    </source>
</evidence>
<dbReference type="EMBL" id="QNRI01000010">
    <property type="protein sequence ID" value="RBO94533.1"/>
    <property type="molecule type" value="Genomic_DNA"/>
</dbReference>
<dbReference type="Proteomes" id="UP000252254">
    <property type="component" value="Unassembled WGS sequence"/>
</dbReference>
<dbReference type="GO" id="GO:0016491">
    <property type="term" value="F:oxidoreductase activity"/>
    <property type="evidence" value="ECO:0007669"/>
    <property type="project" value="InterPro"/>
</dbReference>
<sequence>MQAFVHQGTELQRTKVNEPGLKTNEVKVAIKVAGLNHRDLHIPERRGHDPEPLVLGSDGAGIIEAVGADVHSFAPGDEVIINPGLGWLHQSEAPPVSFEIVGMPYNGTFAQKYVVNEQYVEKKPSYLSWEEAGVLALSALTGYRALFTKGKVAANETLFLPGAGSGVNTYIIQFAKAIGARVIVASRSDVKRQKALELGADLAIDTNQNWERELENETIDLVIDSVGGATFNRSLAILKKGGRMVTFGATTEDEVTINIREFFYGQYQLFGSTMGSKQELQHMLQFMEQYQIRPVVDQIFEYKNIEEAFHYLKEAKQFGKVGIRF</sequence>
<dbReference type="SMART" id="SM00829">
    <property type="entry name" value="PKS_ER"/>
    <property type="match status" value="1"/>
</dbReference>
<comment type="caution">
    <text evidence="2">The sequence shown here is derived from an EMBL/GenBank/DDBJ whole genome shotgun (WGS) entry which is preliminary data.</text>
</comment>
<proteinExistence type="predicted"/>
<reference evidence="2 3" key="1">
    <citation type="submission" date="2018-06" db="EMBL/GenBank/DDBJ databases">
        <title>Genomic Encyclopedia of Type Strains, Phase IV (KMG-IV): sequencing the most valuable type-strain genomes for metagenomic binning, comparative biology and taxonomic classification.</title>
        <authorList>
            <person name="Goeker M."/>
        </authorList>
    </citation>
    <scope>NUCLEOTIDE SEQUENCE [LARGE SCALE GENOMIC DNA]</scope>
    <source>
        <strain evidence="2 3">DSM 15140</strain>
    </source>
</reference>
<dbReference type="InterPro" id="IPR011032">
    <property type="entry name" value="GroES-like_sf"/>
</dbReference>
<dbReference type="Gene3D" id="3.40.50.720">
    <property type="entry name" value="NAD(P)-binding Rossmann-like Domain"/>
    <property type="match status" value="1"/>
</dbReference>
<gene>
    <name evidence="2" type="ORF">DES48_11018</name>
</gene>
<dbReference type="Pfam" id="PF00107">
    <property type="entry name" value="ADH_zinc_N"/>
    <property type="match status" value="1"/>
</dbReference>
<dbReference type="SUPFAM" id="SSF50129">
    <property type="entry name" value="GroES-like"/>
    <property type="match status" value="1"/>
</dbReference>
<dbReference type="Gene3D" id="3.90.180.10">
    <property type="entry name" value="Medium-chain alcohol dehydrogenases, catalytic domain"/>
    <property type="match status" value="1"/>
</dbReference>
<feature type="domain" description="Enoyl reductase (ER)" evidence="1">
    <location>
        <begin position="8"/>
        <end position="323"/>
    </location>
</feature>
<evidence type="ECO:0000313" key="3">
    <source>
        <dbReference type="Proteomes" id="UP000252254"/>
    </source>
</evidence>
<dbReference type="PANTHER" id="PTHR45033">
    <property type="match status" value="1"/>
</dbReference>